<reference evidence="2 3" key="1">
    <citation type="submission" date="2024-04" db="EMBL/GenBank/DDBJ databases">
        <title>Phyllosticta paracitricarpa is synonymous to the EU quarantine fungus P. citricarpa based on phylogenomic analyses.</title>
        <authorList>
            <consortium name="Lawrence Berkeley National Laboratory"/>
            <person name="Van Ingen-Buijs V.A."/>
            <person name="Van Westerhoven A.C."/>
            <person name="Haridas S."/>
            <person name="Skiadas P."/>
            <person name="Martin F."/>
            <person name="Groenewald J.Z."/>
            <person name="Crous P.W."/>
            <person name="Seidl M.F."/>
        </authorList>
    </citation>
    <scope>NUCLEOTIDE SEQUENCE [LARGE SCALE GENOMIC DNA]</scope>
    <source>
        <strain evidence="2 3">CBS 123371</strain>
    </source>
</reference>
<keyword evidence="1" id="KW-0812">Transmembrane</keyword>
<gene>
    <name evidence="2" type="ORF">IWZ03DRAFT_33365</name>
</gene>
<organism evidence="2 3">
    <name type="scientific">Phyllosticta citriasiana</name>
    <dbReference type="NCBI Taxonomy" id="595635"/>
    <lineage>
        <taxon>Eukaryota</taxon>
        <taxon>Fungi</taxon>
        <taxon>Dikarya</taxon>
        <taxon>Ascomycota</taxon>
        <taxon>Pezizomycotina</taxon>
        <taxon>Dothideomycetes</taxon>
        <taxon>Dothideomycetes incertae sedis</taxon>
        <taxon>Botryosphaeriales</taxon>
        <taxon>Phyllostictaceae</taxon>
        <taxon>Phyllosticta</taxon>
    </lineage>
</organism>
<proteinExistence type="predicted"/>
<dbReference type="EMBL" id="JBBPHU010000001">
    <property type="protein sequence ID" value="KAK7524787.1"/>
    <property type="molecule type" value="Genomic_DNA"/>
</dbReference>
<name>A0ABR1L3E4_9PEZI</name>
<evidence type="ECO:0000256" key="1">
    <source>
        <dbReference type="SAM" id="Phobius"/>
    </source>
</evidence>
<protein>
    <submittedName>
        <fullName evidence="2">Uncharacterized protein</fullName>
    </submittedName>
</protein>
<evidence type="ECO:0000313" key="3">
    <source>
        <dbReference type="Proteomes" id="UP001363622"/>
    </source>
</evidence>
<keyword evidence="3" id="KW-1185">Reference proteome</keyword>
<sequence>MSGSALVRVGRLILEAAPAQSSFEVGERIGSAQRPRSACAGGQRSLFVGLTCSRWAWKEVDRRWLLHKSFSPTARWSGRRHNDRQTGNLDGLVIQRFARDCQVHPRYCKLKLGVKLSCPAPLHLVSACMLLGWTTTSSAIIIIIIIIFPPLFIISCAAG</sequence>
<accession>A0ABR1L3E4</accession>
<dbReference type="Proteomes" id="UP001363622">
    <property type="component" value="Unassembled WGS sequence"/>
</dbReference>
<keyword evidence="1" id="KW-0472">Membrane</keyword>
<comment type="caution">
    <text evidence="2">The sequence shown here is derived from an EMBL/GenBank/DDBJ whole genome shotgun (WGS) entry which is preliminary data.</text>
</comment>
<keyword evidence="1" id="KW-1133">Transmembrane helix</keyword>
<evidence type="ECO:0000313" key="2">
    <source>
        <dbReference type="EMBL" id="KAK7524787.1"/>
    </source>
</evidence>
<feature type="transmembrane region" description="Helical" evidence="1">
    <location>
        <begin position="139"/>
        <end position="158"/>
    </location>
</feature>